<feature type="transmembrane region" description="Helical" evidence="5">
    <location>
        <begin position="322"/>
        <end position="343"/>
    </location>
</feature>
<dbReference type="InterPro" id="IPR036259">
    <property type="entry name" value="MFS_trans_sf"/>
</dbReference>
<dbReference type="PROSITE" id="PS50850">
    <property type="entry name" value="MFS"/>
    <property type="match status" value="1"/>
</dbReference>
<sequence length="379" mass="40868">MVKSRVGIGILFLLCGFNFASWATRIPDFKQLLHLSDAALGTVLMGLPIGSLVSLPLAGILIAKYNSKIICLLAVCMYIAIIPLLGYSQNAYQLFGSLFLFGMSGDILNISMNTQVVALEKKLAKILMSSFHAIFSVGLMLGALIGSLTVTFKMGLNTHFWAIALINLALIPTFYFFLLPDEERSQNDHANSNILSLDKYLITLALIAFCGMLCEGAMADWITLYFKENITSHIFPQTIGFTSFASAMVVGRLAGDYLSNKFNVKNILVVNGLLISLGIFITINSPFEFVKILGCFIAGLGISTIVPLIYSIAGTQEKIQPSIAIAGVSTIAYIGFLIGPVVIGYLADIFSLQNALILLIILGLTGSLIAKTLLPNSAK</sequence>
<feature type="transmembrane region" description="Helical" evidence="5">
    <location>
        <begin position="39"/>
        <end position="62"/>
    </location>
</feature>
<feature type="transmembrane region" description="Helical" evidence="5">
    <location>
        <begin position="266"/>
        <end position="283"/>
    </location>
</feature>
<evidence type="ECO:0000313" key="8">
    <source>
        <dbReference type="Proteomes" id="UP001598138"/>
    </source>
</evidence>
<evidence type="ECO:0000256" key="3">
    <source>
        <dbReference type="ARBA" id="ARBA00022989"/>
    </source>
</evidence>
<feature type="transmembrane region" description="Helical" evidence="5">
    <location>
        <begin position="92"/>
        <end position="110"/>
    </location>
</feature>
<feature type="domain" description="Major facilitator superfamily (MFS) profile" evidence="6">
    <location>
        <begin position="4"/>
        <end position="378"/>
    </location>
</feature>
<accession>A0ABW6DD08</accession>
<keyword evidence="4 5" id="KW-0472">Membrane</keyword>
<dbReference type="Pfam" id="PF07690">
    <property type="entry name" value="MFS_1"/>
    <property type="match status" value="1"/>
</dbReference>
<proteinExistence type="predicted"/>
<evidence type="ECO:0000259" key="6">
    <source>
        <dbReference type="PROSITE" id="PS50850"/>
    </source>
</evidence>
<dbReference type="PANTHER" id="PTHR23514">
    <property type="entry name" value="BYPASS OF STOP CODON PROTEIN 6"/>
    <property type="match status" value="1"/>
</dbReference>
<feature type="transmembrane region" description="Helical" evidence="5">
    <location>
        <begin position="131"/>
        <end position="152"/>
    </location>
</feature>
<evidence type="ECO:0000256" key="2">
    <source>
        <dbReference type="ARBA" id="ARBA00022692"/>
    </source>
</evidence>
<gene>
    <name evidence="7" type="ORF">U0R10_04145</name>
</gene>
<feature type="transmembrane region" description="Helical" evidence="5">
    <location>
        <begin position="200"/>
        <end position="222"/>
    </location>
</feature>
<keyword evidence="8" id="KW-1185">Reference proteome</keyword>
<dbReference type="RefSeq" id="WP_377982686.1">
    <property type="nucleotide sequence ID" value="NZ_JBBKXZ010000001.1"/>
</dbReference>
<evidence type="ECO:0000256" key="4">
    <source>
        <dbReference type="ARBA" id="ARBA00023136"/>
    </source>
</evidence>
<dbReference type="InterPro" id="IPR011701">
    <property type="entry name" value="MFS"/>
</dbReference>
<comment type="subcellular location">
    <subcellularLocation>
        <location evidence="1">Membrane</location>
        <topology evidence="1">Multi-pass membrane protein</topology>
    </subcellularLocation>
</comment>
<organism evidence="7 8">
    <name type="scientific">Aquirufa avitistagni</name>
    <dbReference type="NCBI Taxonomy" id="3104728"/>
    <lineage>
        <taxon>Bacteria</taxon>
        <taxon>Pseudomonadati</taxon>
        <taxon>Bacteroidota</taxon>
        <taxon>Cytophagia</taxon>
        <taxon>Cytophagales</taxon>
        <taxon>Flectobacillaceae</taxon>
        <taxon>Aquirufa</taxon>
    </lineage>
</organism>
<dbReference type="Proteomes" id="UP001598138">
    <property type="component" value="Unassembled WGS sequence"/>
</dbReference>
<comment type="caution">
    <text evidence="7">The sequence shown here is derived from an EMBL/GenBank/DDBJ whole genome shotgun (WGS) entry which is preliminary data.</text>
</comment>
<feature type="transmembrane region" description="Helical" evidence="5">
    <location>
        <begin position="234"/>
        <end position="254"/>
    </location>
</feature>
<feature type="transmembrane region" description="Helical" evidence="5">
    <location>
        <begin position="158"/>
        <end position="179"/>
    </location>
</feature>
<dbReference type="SUPFAM" id="SSF103473">
    <property type="entry name" value="MFS general substrate transporter"/>
    <property type="match status" value="1"/>
</dbReference>
<reference evidence="7 8" key="1">
    <citation type="submission" date="2024-03" db="EMBL/GenBank/DDBJ databases">
        <title>Aquirufa genome sequencing.</title>
        <authorList>
            <person name="Pitt A."/>
            <person name="Hahn M.W."/>
        </authorList>
    </citation>
    <scope>NUCLEOTIDE SEQUENCE [LARGE SCALE GENOMIC DNA]</scope>
    <source>
        <strain evidence="7 8">OSTEICH-129V</strain>
    </source>
</reference>
<dbReference type="PANTHER" id="PTHR23514:SF13">
    <property type="entry name" value="INNER MEMBRANE PROTEIN YBJJ"/>
    <property type="match status" value="1"/>
</dbReference>
<dbReference type="EMBL" id="JBBKXZ010000001">
    <property type="protein sequence ID" value="MFD3393803.1"/>
    <property type="molecule type" value="Genomic_DNA"/>
</dbReference>
<keyword evidence="2 5" id="KW-0812">Transmembrane</keyword>
<dbReference type="InterPro" id="IPR020846">
    <property type="entry name" value="MFS_dom"/>
</dbReference>
<protein>
    <submittedName>
        <fullName evidence="7">MFS transporter</fullName>
    </submittedName>
</protein>
<keyword evidence="3 5" id="KW-1133">Transmembrane helix</keyword>
<dbReference type="CDD" id="cd17393">
    <property type="entry name" value="MFS_MosC_like"/>
    <property type="match status" value="1"/>
</dbReference>
<dbReference type="Gene3D" id="1.20.1250.20">
    <property type="entry name" value="MFS general substrate transporter like domains"/>
    <property type="match status" value="2"/>
</dbReference>
<dbReference type="InterPro" id="IPR051788">
    <property type="entry name" value="MFS_Transporter"/>
</dbReference>
<name>A0ABW6DD08_9BACT</name>
<feature type="transmembrane region" description="Helical" evidence="5">
    <location>
        <begin position="289"/>
        <end position="310"/>
    </location>
</feature>
<feature type="transmembrane region" description="Helical" evidence="5">
    <location>
        <begin position="355"/>
        <end position="374"/>
    </location>
</feature>
<evidence type="ECO:0000256" key="5">
    <source>
        <dbReference type="SAM" id="Phobius"/>
    </source>
</evidence>
<evidence type="ECO:0000313" key="7">
    <source>
        <dbReference type="EMBL" id="MFD3393803.1"/>
    </source>
</evidence>
<evidence type="ECO:0000256" key="1">
    <source>
        <dbReference type="ARBA" id="ARBA00004141"/>
    </source>
</evidence>
<feature type="transmembrane region" description="Helical" evidence="5">
    <location>
        <begin position="69"/>
        <end position="86"/>
    </location>
</feature>